<accession>A0A136PWP4</accession>
<dbReference type="Proteomes" id="UP000070620">
    <property type="component" value="Unassembled WGS sequence"/>
</dbReference>
<evidence type="ECO:0000313" key="2">
    <source>
        <dbReference type="Proteomes" id="UP000070620"/>
    </source>
</evidence>
<comment type="caution">
    <text evidence="1">The sequence shown here is derived from an EMBL/GenBank/DDBJ whole genome shotgun (WGS) entry which is preliminary data.</text>
</comment>
<evidence type="ECO:0000313" key="1">
    <source>
        <dbReference type="EMBL" id="KXK62596.1"/>
    </source>
</evidence>
<sequence>MGIQRHVTSEAITGLAGDLDKDVKEQVTTAKRKIEECRVDGFPGFGLAGIPLQIAYNGIIDDFTGFLDTYSETMTDVAVILRTRVAPAWQEAELNNTVRYGDT</sequence>
<keyword evidence="2" id="KW-1185">Reference proteome</keyword>
<organism evidence="1 2">
    <name type="scientific">Micromonospora rosaria</name>
    <dbReference type="NCBI Taxonomy" id="47874"/>
    <lineage>
        <taxon>Bacteria</taxon>
        <taxon>Bacillati</taxon>
        <taxon>Actinomycetota</taxon>
        <taxon>Actinomycetes</taxon>
        <taxon>Micromonosporales</taxon>
        <taxon>Micromonosporaceae</taxon>
        <taxon>Micromonospora</taxon>
    </lineage>
</organism>
<dbReference type="EMBL" id="LRQV01000016">
    <property type="protein sequence ID" value="KXK62596.1"/>
    <property type="molecule type" value="Genomic_DNA"/>
</dbReference>
<name>A0A136PWP4_9ACTN</name>
<dbReference type="RefSeq" id="WP_067361591.1">
    <property type="nucleotide sequence ID" value="NZ_JBIUBN010000028.1"/>
</dbReference>
<dbReference type="OrthoDB" id="3386703at2"/>
<gene>
    <name evidence="1" type="ORF">AWW66_07245</name>
</gene>
<proteinExistence type="predicted"/>
<reference evidence="1 2" key="1">
    <citation type="submission" date="2016-01" db="EMBL/GenBank/DDBJ databases">
        <title>Whole genome sequence and analysis of Micromonospora rosaria DSM 803, which can produce antibacterial substance rosamicin.</title>
        <authorList>
            <person name="Yang H."/>
            <person name="He X."/>
            <person name="Zhu D."/>
        </authorList>
    </citation>
    <scope>NUCLEOTIDE SEQUENCE [LARGE SCALE GENOMIC DNA]</scope>
    <source>
        <strain evidence="1 2">DSM 803</strain>
    </source>
</reference>
<protein>
    <submittedName>
        <fullName evidence="1">Uncharacterized protein</fullName>
    </submittedName>
</protein>
<dbReference type="AlphaFoldDB" id="A0A136PWP4"/>